<proteinExistence type="predicted"/>
<organism evidence="2 3">
    <name type="scientific">Penicillium cinerascens</name>
    <dbReference type="NCBI Taxonomy" id="70096"/>
    <lineage>
        <taxon>Eukaryota</taxon>
        <taxon>Fungi</taxon>
        <taxon>Dikarya</taxon>
        <taxon>Ascomycota</taxon>
        <taxon>Pezizomycotina</taxon>
        <taxon>Eurotiomycetes</taxon>
        <taxon>Eurotiomycetidae</taxon>
        <taxon>Eurotiales</taxon>
        <taxon>Aspergillaceae</taxon>
        <taxon>Penicillium</taxon>
    </lineage>
</organism>
<dbReference type="EMBL" id="JAPQKR010000008">
    <property type="protein sequence ID" value="KAJ5212433.1"/>
    <property type="molecule type" value="Genomic_DNA"/>
</dbReference>
<feature type="region of interest" description="Disordered" evidence="1">
    <location>
        <begin position="1"/>
        <end position="102"/>
    </location>
</feature>
<reference evidence="2" key="1">
    <citation type="submission" date="2022-12" db="EMBL/GenBank/DDBJ databases">
        <authorList>
            <person name="Petersen C."/>
        </authorList>
    </citation>
    <scope>NUCLEOTIDE SEQUENCE</scope>
    <source>
        <strain evidence="2">IBT 15544</strain>
    </source>
</reference>
<sequence>MVVAAHENPKVIRQREAALNARDAITNQYATSTKKETKTPSTKKSSIDVRPPLPLRKAPGSAKRNFIVVSSDDENQPPPKRQTPHTPAFQDNAPRQQNATANETVSRAEFLQLRSVVTKLVTESCGEKNTDQEMNNVITRIKESVVELAKVVEGYESTSQKVQIEALEILLMAERLRTRYTRLVENAEEMNRE</sequence>
<evidence type="ECO:0000313" key="3">
    <source>
        <dbReference type="Proteomes" id="UP001150904"/>
    </source>
</evidence>
<protein>
    <submittedName>
        <fullName evidence="2">Uncharacterized protein</fullName>
    </submittedName>
</protein>
<gene>
    <name evidence="2" type="ORF">N7498_004079</name>
</gene>
<dbReference type="GeneID" id="83178442"/>
<feature type="compositionally biased region" description="Polar residues" evidence="1">
    <location>
        <begin position="93"/>
        <end position="102"/>
    </location>
</feature>
<feature type="compositionally biased region" description="Basic and acidic residues" evidence="1">
    <location>
        <begin position="7"/>
        <end position="16"/>
    </location>
</feature>
<dbReference type="Proteomes" id="UP001150904">
    <property type="component" value="Unassembled WGS sequence"/>
</dbReference>
<reference evidence="2" key="2">
    <citation type="journal article" date="2023" name="IMA Fungus">
        <title>Comparative genomic study of the Penicillium genus elucidates a diverse pangenome and 15 lateral gene transfer events.</title>
        <authorList>
            <person name="Petersen C."/>
            <person name="Sorensen T."/>
            <person name="Nielsen M.R."/>
            <person name="Sondergaard T.E."/>
            <person name="Sorensen J.L."/>
            <person name="Fitzpatrick D.A."/>
            <person name="Frisvad J.C."/>
            <person name="Nielsen K.L."/>
        </authorList>
    </citation>
    <scope>NUCLEOTIDE SEQUENCE</scope>
    <source>
        <strain evidence="2">IBT 15544</strain>
    </source>
</reference>
<evidence type="ECO:0000256" key="1">
    <source>
        <dbReference type="SAM" id="MobiDB-lite"/>
    </source>
</evidence>
<comment type="caution">
    <text evidence="2">The sequence shown here is derived from an EMBL/GenBank/DDBJ whole genome shotgun (WGS) entry which is preliminary data.</text>
</comment>
<evidence type="ECO:0000313" key="2">
    <source>
        <dbReference type="EMBL" id="KAJ5212433.1"/>
    </source>
</evidence>
<accession>A0A9W9T7H9</accession>
<dbReference type="RefSeq" id="XP_058310603.1">
    <property type="nucleotide sequence ID" value="XM_058451141.1"/>
</dbReference>
<name>A0A9W9T7H9_9EURO</name>
<dbReference type="AlphaFoldDB" id="A0A9W9T7H9"/>
<keyword evidence="3" id="KW-1185">Reference proteome</keyword>